<dbReference type="AlphaFoldDB" id="L9ZF49"/>
<dbReference type="Proteomes" id="UP000011592">
    <property type="component" value="Unassembled WGS sequence"/>
</dbReference>
<sequence>MTPSLEDALLSGIPIGVGQLGHCDCCGACLRPNHRVEVLVTIAGTEIDPATTRCLSCARGSIHTKTERSCLLARGRVAGTVDGTGHSQLILSGASVIDRTE</sequence>
<comment type="caution">
    <text evidence="1">The sequence shown here is derived from an EMBL/GenBank/DDBJ whole genome shotgun (WGS) entry which is preliminary data.</text>
</comment>
<keyword evidence="2" id="KW-1185">Reference proteome</keyword>
<name>L9ZF49_9EURY</name>
<proteinExistence type="predicted"/>
<evidence type="ECO:0000313" key="2">
    <source>
        <dbReference type="Proteomes" id="UP000011592"/>
    </source>
</evidence>
<organism evidence="1 2">
    <name type="scientific">Natrinema gari JCM 14663</name>
    <dbReference type="NCBI Taxonomy" id="1230459"/>
    <lineage>
        <taxon>Archaea</taxon>
        <taxon>Methanobacteriati</taxon>
        <taxon>Methanobacteriota</taxon>
        <taxon>Stenosarchaea group</taxon>
        <taxon>Halobacteria</taxon>
        <taxon>Halobacteriales</taxon>
        <taxon>Natrialbaceae</taxon>
        <taxon>Natrinema</taxon>
    </lineage>
</organism>
<gene>
    <name evidence="1" type="ORF">C486_00315</name>
</gene>
<dbReference type="EMBL" id="AOIJ01000010">
    <property type="protein sequence ID" value="ELY85055.1"/>
    <property type="molecule type" value="Genomic_DNA"/>
</dbReference>
<accession>L9ZF49</accession>
<dbReference type="PATRIC" id="fig|1230459.4.peg.61"/>
<evidence type="ECO:0000313" key="1">
    <source>
        <dbReference type="EMBL" id="ELY85055.1"/>
    </source>
</evidence>
<dbReference type="RefSeq" id="WP_008451652.1">
    <property type="nucleotide sequence ID" value="NZ_AOIJ01000010.1"/>
</dbReference>
<protein>
    <submittedName>
        <fullName evidence="1">Uncharacterized protein</fullName>
    </submittedName>
</protein>
<reference evidence="1 2" key="1">
    <citation type="journal article" date="2014" name="PLoS Genet.">
        <title>Phylogenetically driven sequencing of extremely halophilic archaea reveals strategies for static and dynamic osmo-response.</title>
        <authorList>
            <person name="Becker E.A."/>
            <person name="Seitzer P.M."/>
            <person name="Tritt A."/>
            <person name="Larsen D."/>
            <person name="Krusor M."/>
            <person name="Yao A.I."/>
            <person name="Wu D."/>
            <person name="Madern D."/>
            <person name="Eisen J.A."/>
            <person name="Darling A.E."/>
            <person name="Facciotti M.T."/>
        </authorList>
    </citation>
    <scope>NUCLEOTIDE SEQUENCE [LARGE SCALE GENOMIC DNA]</scope>
    <source>
        <strain evidence="1 2">JCM 14663</strain>
    </source>
</reference>